<name>Q1JX50_DESA6</name>
<protein>
    <submittedName>
        <fullName evidence="2">Adenylate/guanylate cyclase</fullName>
    </submittedName>
</protein>
<dbReference type="GO" id="GO:0034704">
    <property type="term" value="C:calcium channel complex"/>
    <property type="evidence" value="ECO:0007669"/>
    <property type="project" value="TreeGrafter"/>
</dbReference>
<dbReference type="RefSeq" id="WP_006002051.1">
    <property type="nucleotide sequence ID" value="NZ_AAEW02000017.1"/>
</dbReference>
<dbReference type="Gene3D" id="1.25.40.10">
    <property type="entry name" value="Tetratricopeptide repeat domain"/>
    <property type="match status" value="1"/>
</dbReference>
<evidence type="ECO:0000313" key="2">
    <source>
        <dbReference type="EMBL" id="EAT14812.1"/>
    </source>
</evidence>
<dbReference type="Pfam" id="PF02026">
    <property type="entry name" value="RyR"/>
    <property type="match status" value="1"/>
</dbReference>
<comment type="caution">
    <text evidence="2">The sequence shown here is derived from an EMBL/GenBank/DDBJ whole genome shotgun (WGS) entry which is preliminary data.</text>
</comment>
<dbReference type="AlphaFoldDB" id="Q1JX50"/>
<sequence length="759" mass="85197">MTYCPVPIDTTAVALDDMEQRLVEKLARNTHDVWAQQRLNDGWRYGVERDDLAKTHPCLVAYDQLPEQEKEYDRRVSGEVVKTLLKMGYSLQPPVADEGDSEVAELLLSQMDRPDAGSLTLLRLWQHHDEQTWRCRPQLYLTLGSQFLKLGEALSACDVFSTGLEVVNDLASLSDDPSQRQLHIRLRQQRALALIQSGAYPQARRELQALASQVGEDGEICGLLGRTWKDAAALQSTPEVRNRHWTQAFDCYAHGFELALKRGAVAQAYYTGINAATLALWCGDQSASHRLAEQVRTLCLQHLHIADSSQRVSFWLLSTLGEAELLLGDGDAAQQWYQQAVDCMGADLRSQASMYDQARQIVRHSTLDVPWLEELLAPSSVAVFCGHRLDLPQQRKARFPLESELVVRQRIADLLDELQVGIGYASAASGADLLFLEEMLRRGGNVIVVLPFEVEHFIRTSVEEAGADWCRRFEAVLARADEVRILGRYDVHAANGLYDFTNHYLLGAAQVHSCTIRTELHALTVWNGDESGDLGGTASAVALWRQTQPLWQIDPVTADCRRLDQCRVSVDRPLPSPGPEETIQHHSHLYMLFADVKGYSRLSEAQTALFSQYFLAHISRILARFDDGILTRRTQGDSLFLMFDRLETALELARTLRDETADVDWTCYQLPADLSYRIALDAGPCFSYQDPISHHKDYCGHYVVRAARLEPVTPAGHVFASETFVALARMKGIAATVFQYAGQITLPKDYGFVQAFHVE</sequence>
<dbReference type="PANTHER" id="PTHR46399:SF8">
    <property type="entry name" value="B30.2_SPRY DOMAIN-CONTAINING PROTEIN"/>
    <property type="match status" value="1"/>
</dbReference>
<dbReference type="GO" id="GO:0009190">
    <property type="term" value="P:cyclic nucleotide biosynthetic process"/>
    <property type="evidence" value="ECO:0007669"/>
    <property type="project" value="InterPro"/>
</dbReference>
<dbReference type="SUPFAM" id="SSF48452">
    <property type="entry name" value="TPR-like"/>
    <property type="match status" value="1"/>
</dbReference>
<organism evidence="2 3">
    <name type="scientific">Desulfuromonas acetoxidans (strain DSM 684 / 11070)</name>
    <dbReference type="NCBI Taxonomy" id="281689"/>
    <lineage>
        <taxon>Bacteria</taxon>
        <taxon>Pseudomonadati</taxon>
        <taxon>Thermodesulfobacteriota</taxon>
        <taxon>Desulfuromonadia</taxon>
        <taxon>Desulfuromonadales</taxon>
        <taxon>Desulfuromonadaceae</taxon>
        <taxon>Desulfuromonas</taxon>
    </lineage>
</organism>
<dbReference type="CDD" id="cd07302">
    <property type="entry name" value="CHD"/>
    <property type="match status" value="1"/>
</dbReference>
<dbReference type="InterPro" id="IPR029787">
    <property type="entry name" value="Nucleotide_cyclase"/>
</dbReference>
<dbReference type="Pfam" id="PF20308">
    <property type="entry name" value="TPR-S"/>
    <property type="match status" value="1"/>
</dbReference>
<gene>
    <name evidence="2" type="ORF">Dace_0951</name>
</gene>
<evidence type="ECO:0000259" key="1">
    <source>
        <dbReference type="PROSITE" id="PS50125"/>
    </source>
</evidence>
<dbReference type="Proteomes" id="UP000005695">
    <property type="component" value="Unassembled WGS sequence"/>
</dbReference>
<dbReference type="Gene3D" id="6.20.350.10">
    <property type="match status" value="1"/>
</dbReference>
<dbReference type="OrthoDB" id="4228364at2"/>
<dbReference type="GO" id="GO:0014808">
    <property type="term" value="P:release of sequestered calcium ion into cytosol by sarcoplasmic reticulum"/>
    <property type="evidence" value="ECO:0007669"/>
    <property type="project" value="TreeGrafter"/>
</dbReference>
<dbReference type="PROSITE" id="PS50125">
    <property type="entry name" value="GUANYLATE_CYCLASE_2"/>
    <property type="match status" value="1"/>
</dbReference>
<dbReference type="InterPro" id="IPR015925">
    <property type="entry name" value="Ryanodine_IP3_receptor"/>
</dbReference>
<evidence type="ECO:0000313" key="3">
    <source>
        <dbReference type="Proteomes" id="UP000005695"/>
    </source>
</evidence>
<dbReference type="InterPro" id="IPR011990">
    <property type="entry name" value="TPR-like_helical_dom_sf"/>
</dbReference>
<dbReference type="PANTHER" id="PTHR46399">
    <property type="entry name" value="B30.2/SPRY DOMAIN-CONTAINING PROTEIN"/>
    <property type="match status" value="1"/>
</dbReference>
<reference evidence="2" key="2">
    <citation type="submission" date="2006-05" db="EMBL/GenBank/DDBJ databases">
        <title>Sequencing of the draft genome and assembly of Desulfuromonas acetoxidans DSM 684.</title>
        <authorList>
            <consortium name="US DOE Joint Genome Institute (JGI-PGF)"/>
            <person name="Copeland A."/>
            <person name="Lucas S."/>
            <person name="Lapidus A."/>
            <person name="Barry K."/>
            <person name="Detter J.C."/>
            <person name="Glavina del Rio T."/>
            <person name="Hammon N."/>
            <person name="Israni S."/>
            <person name="Dalin E."/>
            <person name="Tice H."/>
            <person name="Bruce D."/>
            <person name="Pitluck S."/>
            <person name="Richardson P."/>
        </authorList>
    </citation>
    <scope>NUCLEOTIDE SEQUENCE [LARGE SCALE GENOMIC DNA]</scope>
    <source>
        <strain evidence="2">DSM 684</strain>
    </source>
</reference>
<feature type="domain" description="Guanylate cyclase" evidence="1">
    <location>
        <begin position="590"/>
        <end position="710"/>
    </location>
</feature>
<proteinExistence type="predicted"/>
<dbReference type="Gene3D" id="3.30.70.1230">
    <property type="entry name" value="Nucleotide cyclase"/>
    <property type="match status" value="1"/>
</dbReference>
<dbReference type="InterPro" id="IPR001054">
    <property type="entry name" value="A/G_cyclase"/>
</dbReference>
<dbReference type="InterPro" id="IPR046880">
    <property type="entry name" value="TPR-S"/>
</dbReference>
<reference evidence="2" key="1">
    <citation type="submission" date="2006-05" db="EMBL/GenBank/DDBJ databases">
        <title>Annotation of the draft genome assembly of Desulfuromonas acetoxidans DSM 684.</title>
        <authorList>
            <consortium name="US DOE Joint Genome Institute (JGI-ORNL)"/>
            <person name="Larimer F."/>
            <person name="Land M."/>
            <person name="Hauser L."/>
        </authorList>
    </citation>
    <scope>NUCLEOTIDE SEQUENCE [LARGE SCALE GENOMIC DNA]</scope>
    <source>
        <strain evidence="2">DSM 684</strain>
    </source>
</reference>
<dbReference type="GO" id="GO:0005219">
    <property type="term" value="F:ryanodine-sensitive calcium-release channel activity"/>
    <property type="evidence" value="ECO:0007669"/>
    <property type="project" value="TreeGrafter"/>
</dbReference>
<dbReference type="EMBL" id="AAEW02000017">
    <property type="protein sequence ID" value="EAT14812.1"/>
    <property type="molecule type" value="Genomic_DNA"/>
</dbReference>
<accession>Q1JX50</accession>
<dbReference type="GO" id="GO:0004016">
    <property type="term" value="F:adenylate cyclase activity"/>
    <property type="evidence" value="ECO:0007669"/>
    <property type="project" value="UniProtKB-ARBA"/>
</dbReference>
<dbReference type="SUPFAM" id="SSF55073">
    <property type="entry name" value="Nucleotide cyclase"/>
    <property type="match status" value="1"/>
</dbReference>
<dbReference type="InterPro" id="IPR003032">
    <property type="entry name" value="Ryanodine_rcpt"/>
</dbReference>
<keyword evidence="3" id="KW-1185">Reference proteome</keyword>